<comment type="similarity">
    <text evidence="2">Belongs to the RRM RBM34 family.</text>
</comment>
<accession>A0AAJ6YN79</accession>
<reference evidence="8" key="1">
    <citation type="submission" date="2025-08" db="UniProtKB">
        <authorList>
            <consortium name="RefSeq"/>
        </authorList>
    </citation>
    <scope>IDENTIFICATION</scope>
</reference>
<dbReference type="InterPro" id="IPR034221">
    <property type="entry name" value="RBM34_RRM2"/>
</dbReference>
<comment type="subcellular location">
    <subcellularLocation>
        <location evidence="1">Nucleus</location>
        <location evidence="1">Nucleolus</location>
    </subcellularLocation>
</comment>
<proteinExistence type="inferred from homology"/>
<evidence type="ECO:0000259" key="6">
    <source>
        <dbReference type="PROSITE" id="PS50102"/>
    </source>
</evidence>
<evidence type="ECO:0000256" key="4">
    <source>
        <dbReference type="ARBA" id="ARBA00023242"/>
    </source>
</evidence>
<dbReference type="KEGG" id="csol:105364828"/>
<dbReference type="CDD" id="cd12395">
    <property type="entry name" value="RRM2_RBM34"/>
    <property type="match status" value="1"/>
</dbReference>
<feature type="domain" description="RRM" evidence="6">
    <location>
        <begin position="185"/>
        <end position="279"/>
    </location>
</feature>
<dbReference type="RefSeq" id="XP_011501159.1">
    <property type="nucleotide sequence ID" value="XM_011502857.1"/>
</dbReference>
<protein>
    <submittedName>
        <fullName evidence="8">RNA-binding protein 34-like</fullName>
    </submittedName>
</protein>
<dbReference type="GO" id="GO:0000463">
    <property type="term" value="P:maturation of LSU-rRNA from tricistronic rRNA transcript (SSU-rRNA, 5.8S rRNA, LSU-rRNA)"/>
    <property type="evidence" value="ECO:0007669"/>
    <property type="project" value="TreeGrafter"/>
</dbReference>
<dbReference type="GO" id="GO:0019843">
    <property type="term" value="F:rRNA binding"/>
    <property type="evidence" value="ECO:0007669"/>
    <property type="project" value="TreeGrafter"/>
</dbReference>
<feature type="domain" description="RRM" evidence="6">
    <location>
        <begin position="288"/>
        <end position="361"/>
    </location>
</feature>
<dbReference type="AlphaFoldDB" id="A0AAJ6YN79"/>
<dbReference type="InterPro" id="IPR012677">
    <property type="entry name" value="Nucleotide-bd_a/b_plait_sf"/>
</dbReference>
<dbReference type="Gene3D" id="3.30.70.330">
    <property type="match status" value="2"/>
</dbReference>
<evidence type="ECO:0000313" key="7">
    <source>
        <dbReference type="Proteomes" id="UP000695007"/>
    </source>
</evidence>
<organism evidence="7 8">
    <name type="scientific">Ceratosolen solmsi marchali</name>
    <dbReference type="NCBI Taxonomy" id="326594"/>
    <lineage>
        <taxon>Eukaryota</taxon>
        <taxon>Metazoa</taxon>
        <taxon>Ecdysozoa</taxon>
        <taxon>Arthropoda</taxon>
        <taxon>Hexapoda</taxon>
        <taxon>Insecta</taxon>
        <taxon>Pterygota</taxon>
        <taxon>Neoptera</taxon>
        <taxon>Endopterygota</taxon>
        <taxon>Hymenoptera</taxon>
        <taxon>Apocrita</taxon>
        <taxon>Proctotrupomorpha</taxon>
        <taxon>Chalcidoidea</taxon>
        <taxon>Agaonidae</taxon>
        <taxon>Agaoninae</taxon>
        <taxon>Ceratosolen</taxon>
    </lineage>
</organism>
<dbReference type="SUPFAM" id="SSF54928">
    <property type="entry name" value="RNA-binding domain, RBD"/>
    <property type="match status" value="2"/>
</dbReference>
<dbReference type="SMART" id="SM00360">
    <property type="entry name" value="RRM"/>
    <property type="match status" value="2"/>
</dbReference>
<evidence type="ECO:0000256" key="2">
    <source>
        <dbReference type="ARBA" id="ARBA00007077"/>
    </source>
</evidence>
<dbReference type="PANTHER" id="PTHR23236:SF25">
    <property type="entry name" value="RNA-BINDING PROTEIN 34"/>
    <property type="match status" value="1"/>
</dbReference>
<evidence type="ECO:0000256" key="1">
    <source>
        <dbReference type="ARBA" id="ARBA00004604"/>
    </source>
</evidence>
<name>A0AAJ6YN79_9HYME</name>
<dbReference type="PROSITE" id="PS50102">
    <property type="entry name" value="RRM"/>
    <property type="match status" value="2"/>
</dbReference>
<dbReference type="InterPro" id="IPR000504">
    <property type="entry name" value="RRM_dom"/>
</dbReference>
<dbReference type="InterPro" id="IPR035979">
    <property type="entry name" value="RBD_domain_sf"/>
</dbReference>
<dbReference type="Proteomes" id="UP000695007">
    <property type="component" value="Unplaced"/>
</dbReference>
<feature type="non-terminal residue" evidence="8">
    <location>
        <position position="1"/>
    </location>
</feature>
<dbReference type="GeneID" id="105364828"/>
<sequence>NKKLENDKKFFKDTDDIIEDNLKNKGVKMFKGLKIIKKNSYNKNINDSEIDVSKFSDDDVNDSIGLEALLKDDITDDDEDFNENELSDDDEDISDEDDAINYNDLKFGINDNEIDSVYDKNDELTTSLNKSLIADNGDDNISNERNDGTKYQIIEEEKLCKKPLVNIQEINSNLLSKKQAKLDARTVFVGNIPIDTSIKTIEQLFKPFGEIENLRIRGVVPNDVRTSFKIATITKKKCPKLKSMYIFIVFKEEASAKLALKLNGHKLGNNTLRVDFSNSKNKYRDEKKSVFIGNLPFDITEDEVRAHFTSCGNIESVRIVRDRKSGISRGIGYVNFIEEDSVSLALELHDTLLKNCKLRVKTYCFKSKEIKRKHKNI</sequence>
<dbReference type="CDD" id="cd12394">
    <property type="entry name" value="RRM1_RBM34"/>
    <property type="match status" value="1"/>
</dbReference>
<dbReference type="Pfam" id="PF00076">
    <property type="entry name" value="RRM_1"/>
    <property type="match status" value="2"/>
</dbReference>
<dbReference type="GO" id="GO:0005730">
    <property type="term" value="C:nucleolus"/>
    <property type="evidence" value="ECO:0007669"/>
    <property type="project" value="UniProtKB-SubCell"/>
</dbReference>
<dbReference type="PANTHER" id="PTHR23236">
    <property type="entry name" value="EUKARYOTIC TRANSLATION INITIATION FACTOR 4B/4H"/>
    <property type="match status" value="1"/>
</dbReference>
<keyword evidence="4" id="KW-0539">Nucleus</keyword>
<keyword evidence="3 5" id="KW-0694">RNA-binding</keyword>
<gene>
    <name evidence="8" type="primary">LOC105364828</name>
</gene>
<evidence type="ECO:0000256" key="5">
    <source>
        <dbReference type="PROSITE-ProRule" id="PRU00176"/>
    </source>
</evidence>
<evidence type="ECO:0000313" key="8">
    <source>
        <dbReference type="RefSeq" id="XP_011501159.1"/>
    </source>
</evidence>
<keyword evidence="7" id="KW-1185">Reference proteome</keyword>
<evidence type="ECO:0000256" key="3">
    <source>
        <dbReference type="ARBA" id="ARBA00022884"/>
    </source>
</evidence>